<organism evidence="9 10">
    <name type="scientific">Jatrophihabitans telluris</name>
    <dbReference type="NCBI Taxonomy" id="2038343"/>
    <lineage>
        <taxon>Bacteria</taxon>
        <taxon>Bacillati</taxon>
        <taxon>Actinomycetota</taxon>
        <taxon>Actinomycetes</taxon>
        <taxon>Jatrophihabitantales</taxon>
        <taxon>Jatrophihabitantaceae</taxon>
        <taxon>Jatrophihabitans</taxon>
    </lineage>
</organism>
<dbReference type="Proteomes" id="UP001056336">
    <property type="component" value="Chromosome"/>
</dbReference>
<reference evidence="9" key="1">
    <citation type="journal article" date="2018" name="Int. J. Syst. Evol. Microbiol.">
        <title>Jatrophihabitans telluris sp. nov., isolated from sediment soil of lava forest wetlands and the emended description of the genus Jatrophihabitans.</title>
        <authorList>
            <person name="Lee K.C."/>
            <person name="Suh M.K."/>
            <person name="Eom M.K."/>
            <person name="Kim K.K."/>
            <person name="Kim J.S."/>
            <person name="Kim D.S."/>
            <person name="Ko S.H."/>
            <person name="Shin Y.K."/>
            <person name="Lee J.S."/>
        </authorList>
    </citation>
    <scope>NUCLEOTIDE SEQUENCE</scope>
    <source>
        <strain evidence="9">N237</strain>
    </source>
</reference>
<dbReference type="Gene3D" id="1.10.3730.20">
    <property type="match status" value="1"/>
</dbReference>
<name>A0ABY4QZK1_9ACTN</name>
<keyword evidence="2" id="KW-0813">Transport</keyword>
<evidence type="ECO:0000256" key="1">
    <source>
        <dbReference type="ARBA" id="ARBA00004651"/>
    </source>
</evidence>
<protein>
    <submittedName>
        <fullName evidence="9">Multidrug efflux SMR transporter</fullName>
    </submittedName>
</protein>
<dbReference type="PANTHER" id="PTHR30561:SF1">
    <property type="entry name" value="MULTIDRUG TRANSPORTER EMRE"/>
    <property type="match status" value="1"/>
</dbReference>
<keyword evidence="4 7" id="KW-0812">Transmembrane</keyword>
<evidence type="ECO:0000256" key="5">
    <source>
        <dbReference type="ARBA" id="ARBA00022989"/>
    </source>
</evidence>
<feature type="transmembrane region" description="Helical" evidence="8">
    <location>
        <begin position="85"/>
        <end position="103"/>
    </location>
</feature>
<keyword evidence="3" id="KW-1003">Cell membrane</keyword>
<comment type="similarity">
    <text evidence="7">Belongs to the drug/metabolite transporter (DMT) superfamily. Small multidrug resistance (SMR) (TC 2.A.7.1) family.</text>
</comment>
<evidence type="ECO:0000256" key="8">
    <source>
        <dbReference type="SAM" id="Phobius"/>
    </source>
</evidence>
<evidence type="ECO:0000256" key="6">
    <source>
        <dbReference type="ARBA" id="ARBA00023136"/>
    </source>
</evidence>
<evidence type="ECO:0000256" key="3">
    <source>
        <dbReference type="ARBA" id="ARBA00022475"/>
    </source>
</evidence>
<accession>A0ABY4QZK1</accession>
<dbReference type="EMBL" id="CP097332">
    <property type="protein sequence ID" value="UQX88284.1"/>
    <property type="molecule type" value="Genomic_DNA"/>
</dbReference>
<dbReference type="SUPFAM" id="SSF103481">
    <property type="entry name" value="Multidrug resistance efflux transporter EmrE"/>
    <property type="match status" value="1"/>
</dbReference>
<dbReference type="InterPro" id="IPR037185">
    <property type="entry name" value="EmrE-like"/>
</dbReference>
<evidence type="ECO:0000256" key="7">
    <source>
        <dbReference type="RuleBase" id="RU003942"/>
    </source>
</evidence>
<dbReference type="Pfam" id="PF00893">
    <property type="entry name" value="Multi_Drug_Res"/>
    <property type="match status" value="1"/>
</dbReference>
<sequence>MGWVFLALAIGLEIVGTVSLKYTNGFRVLGPSVIVAVGYGLSFYFLSLALKRHVPLSSAYAIWSAVGTAAIAVIGVLVFDEKVTALKVAGIAAVILGVVAINASGAGH</sequence>
<proteinExistence type="inferred from homology"/>
<evidence type="ECO:0000256" key="2">
    <source>
        <dbReference type="ARBA" id="ARBA00022448"/>
    </source>
</evidence>
<evidence type="ECO:0000256" key="4">
    <source>
        <dbReference type="ARBA" id="ARBA00022692"/>
    </source>
</evidence>
<gene>
    <name evidence="9" type="ORF">M6D93_18675</name>
</gene>
<feature type="transmembrane region" description="Helical" evidence="8">
    <location>
        <begin position="60"/>
        <end position="79"/>
    </location>
</feature>
<keyword evidence="10" id="KW-1185">Reference proteome</keyword>
<dbReference type="RefSeq" id="WP_249771626.1">
    <property type="nucleotide sequence ID" value="NZ_CP097332.1"/>
</dbReference>
<dbReference type="PANTHER" id="PTHR30561">
    <property type="entry name" value="SMR FAMILY PROTON-DEPENDENT DRUG EFFLUX TRANSPORTER SUGE"/>
    <property type="match status" value="1"/>
</dbReference>
<comment type="subcellular location">
    <subcellularLocation>
        <location evidence="1 7">Cell membrane</location>
        <topology evidence="1 7">Multi-pass membrane protein</topology>
    </subcellularLocation>
</comment>
<keyword evidence="5 8" id="KW-1133">Transmembrane helix</keyword>
<dbReference type="InterPro" id="IPR000390">
    <property type="entry name" value="Small_drug/metabolite_transptr"/>
</dbReference>
<dbReference type="InterPro" id="IPR045324">
    <property type="entry name" value="Small_multidrug_res"/>
</dbReference>
<feature type="transmembrane region" description="Helical" evidence="8">
    <location>
        <begin position="29"/>
        <end position="48"/>
    </location>
</feature>
<evidence type="ECO:0000313" key="10">
    <source>
        <dbReference type="Proteomes" id="UP001056336"/>
    </source>
</evidence>
<reference evidence="9" key="2">
    <citation type="submission" date="2022-05" db="EMBL/GenBank/DDBJ databases">
        <authorList>
            <person name="Kim J.-S."/>
            <person name="Lee K."/>
            <person name="Suh M."/>
            <person name="Eom M."/>
            <person name="Kim J.-S."/>
            <person name="Kim D.-S."/>
            <person name="Ko S.-H."/>
            <person name="Shin Y."/>
            <person name="Lee J.-S."/>
        </authorList>
    </citation>
    <scope>NUCLEOTIDE SEQUENCE</scope>
    <source>
        <strain evidence="9">N237</strain>
    </source>
</reference>
<keyword evidence="6 8" id="KW-0472">Membrane</keyword>
<evidence type="ECO:0000313" key="9">
    <source>
        <dbReference type="EMBL" id="UQX88284.1"/>
    </source>
</evidence>